<reference evidence="12" key="2">
    <citation type="submission" date="2024-08" db="UniProtKB">
        <authorList>
            <consortium name="EnsemblMetazoa"/>
        </authorList>
    </citation>
    <scope>IDENTIFICATION</scope>
</reference>
<proteinExistence type="inferred from homology"/>
<name>A0AAR5PEZ0_DENPD</name>
<dbReference type="AlphaFoldDB" id="A0AAR5PEZ0"/>
<evidence type="ECO:0000256" key="8">
    <source>
        <dbReference type="ARBA" id="ARBA00043957"/>
    </source>
</evidence>
<dbReference type="CDD" id="cd06147">
    <property type="entry name" value="Rrp6p_like_exo"/>
    <property type="match status" value="1"/>
</dbReference>
<dbReference type="InterPro" id="IPR049559">
    <property type="entry name" value="Rrp6p-like_exo"/>
</dbReference>
<comment type="subcellular location">
    <subcellularLocation>
        <location evidence="1">Nucleus</location>
    </subcellularLocation>
</comment>
<evidence type="ECO:0000256" key="1">
    <source>
        <dbReference type="ARBA" id="ARBA00004123"/>
    </source>
</evidence>
<dbReference type="InterPro" id="IPR012588">
    <property type="entry name" value="Exosome-assoc_fac_Rrp6_N"/>
</dbReference>
<dbReference type="GO" id="GO:0071037">
    <property type="term" value="P:nuclear polyadenylation-dependent snRNA catabolic process"/>
    <property type="evidence" value="ECO:0007669"/>
    <property type="project" value="TreeGrafter"/>
</dbReference>
<dbReference type="Proteomes" id="UP000019118">
    <property type="component" value="Unassembled WGS sequence"/>
</dbReference>
<keyword evidence="3" id="KW-0540">Nuclease</keyword>
<dbReference type="GO" id="GO:0071039">
    <property type="term" value="P:nuclear polyadenylation-dependent CUT catabolic process"/>
    <property type="evidence" value="ECO:0007669"/>
    <property type="project" value="TreeGrafter"/>
</dbReference>
<feature type="region of interest" description="Disordered" evidence="10">
    <location>
        <begin position="686"/>
        <end position="714"/>
    </location>
</feature>
<dbReference type="EnsemblMetazoa" id="XM_019904064.1">
    <property type="protein sequence ID" value="XP_019759623.1"/>
    <property type="gene ID" value="LOC109537376"/>
</dbReference>
<dbReference type="InterPro" id="IPR045092">
    <property type="entry name" value="Rrp6-like"/>
</dbReference>
<dbReference type="GO" id="GO:0071036">
    <property type="term" value="P:nuclear polyadenylation-dependent snoRNA catabolic process"/>
    <property type="evidence" value="ECO:0007669"/>
    <property type="project" value="TreeGrafter"/>
</dbReference>
<evidence type="ECO:0000259" key="11">
    <source>
        <dbReference type="PROSITE" id="PS50967"/>
    </source>
</evidence>
<dbReference type="Gene3D" id="1.10.150.80">
    <property type="entry name" value="HRDC domain"/>
    <property type="match status" value="1"/>
</dbReference>
<dbReference type="GO" id="GO:0071044">
    <property type="term" value="P:histone mRNA catabolic process"/>
    <property type="evidence" value="ECO:0007669"/>
    <property type="project" value="TreeGrafter"/>
</dbReference>
<dbReference type="GeneID" id="109537376"/>
<sequence>MENIQEEMDTTSSNATEQEALPGYKTVNDFTKEGFKCMMEGIKCANTLPAGRDWSFYSTFESFNTVVKEETNELLEGMMLVLKKNEVGVNMRNQTTDKKTELLIDSNDIILEKVADHIDEMNGIRKTYSEPVVLQTVSAQLPVNINGSWNRNSSATFSVSSSIVATGFPQSSKQSTIRLLAAENIVRPQKFFTDKIDNRNDYPWEPRIKDKPNSLKPLAIFLEETESGRSAFSHPYEFELDRFSPPDELLVEAHVQFPKLLKDTPLIEINNASQLAPLVDELRAYTVIAVDVEHHSYRSFMGITCLLQISTFDKDYLIDTLSLRNDLWILNEIFTKPDITKVFHGADSDIIWLQRDLSLYVVNLFDTFFAAKHLEYSKLSLAYLMERFCKIRPNKKFQLADWRMRPLPDELKNYAREDTHYLIFIYQKMRNELLQKANGNSNLLKAVIDQSTTLCKKRYFKPYWHEDAHLELYSRSQRNFDNKQMFAFKELYKWRDNIARTEDESTGYVLPNNMLMEVAARLPKEMQGILACCSPVPPMVKANLLELHKIVLKALERPFEEPILKEDTRARGSTKKISKINIDNPLHCPHDLSKNQEFRDDLPTLLQSNTDLITFLLSTQLDLEVTESVHASVFDTSKPGLDPQLSVASAKLRHFKENFKFRGPFERYKLVRPFVRAKEKKLAEERAKQEEEAQRKVAEESKKADGATERTDEERIESIREHFLELARKTLPPTAIPPKKASLLDMGGSKKRTRCDSVEVIECNVPESSVCTPIPNVQMAHDRVDKNKNGRMRPMRNKNGSKIMKIDQALDSQLNKVSKRERNRLRMAKRKEKKVLAIVKNEREEWTGPRDSLPAECSHVEQSTSSGGKRGNRGRGRGRGGRYFRPTPQRNSNDTHNEPGESEEFNSFDYSMVDFRQFQGGARGAQKNKQFNSKFRGRGKPNRRGGKSQNNRSMSFGRGKGFGARN</sequence>
<evidence type="ECO:0000313" key="12">
    <source>
        <dbReference type="EnsemblMetazoa" id="XP_019759623.1"/>
    </source>
</evidence>
<feature type="region of interest" description="Disordered" evidence="10">
    <location>
        <begin position="1"/>
        <end position="20"/>
    </location>
</feature>
<dbReference type="FunFam" id="3.30.420.10:FF:000059">
    <property type="entry name" value="Exosome complex exonuclease Rrp6"/>
    <property type="match status" value="1"/>
</dbReference>
<evidence type="ECO:0000256" key="3">
    <source>
        <dbReference type="ARBA" id="ARBA00022722"/>
    </source>
</evidence>
<dbReference type="GO" id="GO:0071038">
    <property type="term" value="P:TRAMP-dependent tRNA surveillance pathway"/>
    <property type="evidence" value="ECO:0007669"/>
    <property type="project" value="TreeGrafter"/>
</dbReference>
<evidence type="ECO:0000256" key="9">
    <source>
        <dbReference type="ARBA" id="ARBA00070365"/>
    </source>
</evidence>
<evidence type="ECO:0000256" key="4">
    <source>
        <dbReference type="ARBA" id="ARBA00022801"/>
    </source>
</evidence>
<dbReference type="InterPro" id="IPR036397">
    <property type="entry name" value="RNaseH_sf"/>
</dbReference>
<accession>A0AAR5PEZ0</accession>
<dbReference type="Pfam" id="PF01612">
    <property type="entry name" value="DNA_pol_A_exo1"/>
    <property type="match status" value="1"/>
</dbReference>
<dbReference type="GO" id="GO:0071040">
    <property type="term" value="P:nuclear polyadenylation-dependent antisense transcript catabolic process"/>
    <property type="evidence" value="ECO:0007669"/>
    <property type="project" value="TreeGrafter"/>
</dbReference>
<dbReference type="SMART" id="SM00474">
    <property type="entry name" value="35EXOc"/>
    <property type="match status" value="1"/>
</dbReference>
<dbReference type="InterPro" id="IPR002562">
    <property type="entry name" value="3'-5'_exonuclease_dom"/>
</dbReference>
<feature type="compositionally biased region" description="Basic residues" evidence="10">
    <location>
        <begin position="935"/>
        <end position="946"/>
    </location>
</feature>
<keyword evidence="4" id="KW-0378">Hydrolase</keyword>
<dbReference type="Pfam" id="PF00570">
    <property type="entry name" value="HRDC"/>
    <property type="match status" value="1"/>
</dbReference>
<feature type="region of interest" description="Disordered" evidence="10">
    <location>
        <begin position="845"/>
        <end position="966"/>
    </location>
</feature>
<reference evidence="13" key="1">
    <citation type="journal article" date="2013" name="Genome Biol.">
        <title>Draft genome of the mountain pine beetle, Dendroctonus ponderosae Hopkins, a major forest pest.</title>
        <authorList>
            <person name="Keeling C.I."/>
            <person name="Yuen M.M."/>
            <person name="Liao N.Y."/>
            <person name="Docking T.R."/>
            <person name="Chan S.K."/>
            <person name="Taylor G.A."/>
            <person name="Palmquist D.L."/>
            <person name="Jackman S.D."/>
            <person name="Nguyen A."/>
            <person name="Li M."/>
            <person name="Henderson H."/>
            <person name="Janes J.K."/>
            <person name="Zhao Y."/>
            <person name="Pandoh P."/>
            <person name="Moore R."/>
            <person name="Sperling F.A."/>
            <person name="Huber D.P."/>
            <person name="Birol I."/>
            <person name="Jones S.J."/>
            <person name="Bohlmann J."/>
        </authorList>
    </citation>
    <scope>NUCLEOTIDE SEQUENCE</scope>
</reference>
<comment type="similarity">
    <text evidence="8">Belongs to the exosome component 10/RRP6 family.</text>
</comment>
<evidence type="ECO:0000256" key="10">
    <source>
        <dbReference type="SAM" id="MobiDB-lite"/>
    </source>
</evidence>
<evidence type="ECO:0000256" key="7">
    <source>
        <dbReference type="ARBA" id="ARBA00023242"/>
    </source>
</evidence>
<keyword evidence="5" id="KW-0271">Exosome</keyword>
<feature type="domain" description="HRDC" evidence="11">
    <location>
        <begin position="481"/>
        <end position="561"/>
    </location>
</feature>
<keyword evidence="7" id="KW-0539">Nucleus</keyword>
<keyword evidence="6" id="KW-0269">Exonuclease</keyword>
<dbReference type="GO" id="GO:0003727">
    <property type="term" value="F:single-stranded RNA binding"/>
    <property type="evidence" value="ECO:0007669"/>
    <property type="project" value="TreeGrafter"/>
</dbReference>
<dbReference type="SMART" id="SM00341">
    <property type="entry name" value="HRDC"/>
    <property type="match status" value="1"/>
</dbReference>
<evidence type="ECO:0000313" key="13">
    <source>
        <dbReference type="Proteomes" id="UP000019118"/>
    </source>
</evidence>
<dbReference type="InterPro" id="IPR044876">
    <property type="entry name" value="HRDC_dom_sf"/>
</dbReference>
<keyword evidence="2" id="KW-0698">rRNA processing</keyword>
<dbReference type="CTD" id="41798"/>
<organism evidence="12 13">
    <name type="scientific">Dendroctonus ponderosae</name>
    <name type="common">Mountain pine beetle</name>
    <dbReference type="NCBI Taxonomy" id="77166"/>
    <lineage>
        <taxon>Eukaryota</taxon>
        <taxon>Metazoa</taxon>
        <taxon>Ecdysozoa</taxon>
        <taxon>Arthropoda</taxon>
        <taxon>Hexapoda</taxon>
        <taxon>Insecta</taxon>
        <taxon>Pterygota</taxon>
        <taxon>Neoptera</taxon>
        <taxon>Endopterygota</taxon>
        <taxon>Coleoptera</taxon>
        <taxon>Polyphaga</taxon>
        <taxon>Cucujiformia</taxon>
        <taxon>Curculionidae</taxon>
        <taxon>Scolytinae</taxon>
        <taxon>Dendroctonus</taxon>
    </lineage>
</organism>
<dbReference type="GO" id="GO:0000166">
    <property type="term" value="F:nucleotide binding"/>
    <property type="evidence" value="ECO:0007669"/>
    <property type="project" value="InterPro"/>
</dbReference>
<feature type="compositionally biased region" description="Basic residues" evidence="10">
    <location>
        <begin position="870"/>
        <end position="882"/>
    </location>
</feature>
<keyword evidence="13" id="KW-1185">Reference proteome</keyword>
<dbReference type="Gene3D" id="3.30.420.10">
    <property type="entry name" value="Ribonuclease H-like superfamily/Ribonuclease H"/>
    <property type="match status" value="1"/>
</dbReference>
<dbReference type="InterPro" id="IPR010997">
    <property type="entry name" value="HRDC-like_sf"/>
</dbReference>
<dbReference type="Pfam" id="PF08066">
    <property type="entry name" value="PMC2NT"/>
    <property type="match status" value="1"/>
</dbReference>
<evidence type="ECO:0000256" key="6">
    <source>
        <dbReference type="ARBA" id="ARBA00022839"/>
    </source>
</evidence>
<dbReference type="GO" id="GO:0071035">
    <property type="term" value="P:nuclear polyadenylation-dependent rRNA catabolic process"/>
    <property type="evidence" value="ECO:0007669"/>
    <property type="project" value="TreeGrafter"/>
</dbReference>
<protein>
    <recommendedName>
        <fullName evidence="9">Exosome complex component 10 homolog</fullName>
    </recommendedName>
</protein>
<dbReference type="GO" id="GO:0000175">
    <property type="term" value="F:3'-5'-RNA exonuclease activity"/>
    <property type="evidence" value="ECO:0007669"/>
    <property type="project" value="InterPro"/>
</dbReference>
<dbReference type="PANTHER" id="PTHR12124">
    <property type="entry name" value="POLYMYOSITIS/SCLERODERMA AUTOANTIGEN-RELATED"/>
    <property type="match status" value="1"/>
</dbReference>
<dbReference type="GO" id="GO:0005730">
    <property type="term" value="C:nucleolus"/>
    <property type="evidence" value="ECO:0007669"/>
    <property type="project" value="TreeGrafter"/>
</dbReference>
<dbReference type="GO" id="GO:0071051">
    <property type="term" value="P:poly(A)-dependent snoRNA 3'-end processing"/>
    <property type="evidence" value="ECO:0007669"/>
    <property type="project" value="TreeGrafter"/>
</dbReference>
<evidence type="ECO:0000256" key="2">
    <source>
        <dbReference type="ARBA" id="ARBA00022552"/>
    </source>
</evidence>
<dbReference type="PROSITE" id="PS50967">
    <property type="entry name" value="HRDC"/>
    <property type="match status" value="1"/>
</dbReference>
<dbReference type="SUPFAM" id="SSF53098">
    <property type="entry name" value="Ribonuclease H-like"/>
    <property type="match status" value="1"/>
</dbReference>
<dbReference type="PANTHER" id="PTHR12124:SF47">
    <property type="entry name" value="EXOSOME COMPONENT 10"/>
    <property type="match status" value="1"/>
</dbReference>
<dbReference type="GO" id="GO:0000176">
    <property type="term" value="C:nuclear exosome (RNase complex)"/>
    <property type="evidence" value="ECO:0007669"/>
    <property type="project" value="InterPro"/>
</dbReference>
<dbReference type="FunFam" id="1.10.150.80:FF:000001">
    <property type="entry name" value="Putative exosome component 10"/>
    <property type="match status" value="1"/>
</dbReference>
<dbReference type="InterPro" id="IPR002121">
    <property type="entry name" value="HRDC_dom"/>
</dbReference>
<dbReference type="InterPro" id="IPR012337">
    <property type="entry name" value="RNaseH-like_sf"/>
</dbReference>
<dbReference type="KEGG" id="dpa:109537376"/>
<evidence type="ECO:0000256" key="5">
    <source>
        <dbReference type="ARBA" id="ARBA00022835"/>
    </source>
</evidence>
<dbReference type="SUPFAM" id="SSF47819">
    <property type="entry name" value="HRDC-like"/>
    <property type="match status" value="1"/>
</dbReference>
<dbReference type="GO" id="GO:0000467">
    <property type="term" value="P:exonucleolytic trimming to generate mature 3'-end of 5.8S rRNA from tricistronic rRNA transcript (SSU-rRNA, 5.8S rRNA, LSU-rRNA)"/>
    <property type="evidence" value="ECO:0007669"/>
    <property type="project" value="InterPro"/>
</dbReference>